<gene>
    <name evidence="3" type="primary">LOC109089312</name>
</gene>
<proteinExistence type="predicted"/>
<evidence type="ECO:0000313" key="3">
    <source>
        <dbReference type="RefSeq" id="XP_018958985.2"/>
    </source>
</evidence>
<feature type="region of interest" description="Disordered" evidence="1">
    <location>
        <begin position="261"/>
        <end position="284"/>
    </location>
</feature>
<evidence type="ECO:0000256" key="1">
    <source>
        <dbReference type="SAM" id="MobiDB-lite"/>
    </source>
</evidence>
<dbReference type="GeneID" id="109089312"/>
<organism evidence="3">
    <name type="scientific">Cyprinus carpio</name>
    <name type="common">Common carp</name>
    <dbReference type="NCBI Taxonomy" id="7962"/>
    <lineage>
        <taxon>Eukaryota</taxon>
        <taxon>Metazoa</taxon>
        <taxon>Chordata</taxon>
        <taxon>Craniata</taxon>
        <taxon>Vertebrata</taxon>
        <taxon>Euteleostomi</taxon>
        <taxon>Actinopterygii</taxon>
        <taxon>Neopterygii</taxon>
        <taxon>Teleostei</taxon>
        <taxon>Ostariophysi</taxon>
        <taxon>Cypriniformes</taxon>
        <taxon>Cyprinidae</taxon>
        <taxon>Cyprininae</taxon>
        <taxon>Cyprinus</taxon>
    </lineage>
</organism>
<dbReference type="PANTHER" id="PTHR46888">
    <property type="entry name" value="ZINC KNUCKLE DOMAINCONTAINING PROTEIN-RELATED"/>
    <property type="match status" value="1"/>
</dbReference>
<name>A0A9Q9VC12_CYPCA</name>
<dbReference type="SMART" id="SM00431">
    <property type="entry name" value="SCAN"/>
    <property type="match status" value="1"/>
</dbReference>
<dbReference type="Pfam" id="PF02023">
    <property type="entry name" value="SCAN"/>
    <property type="match status" value="1"/>
</dbReference>
<sequence>MQPAAAMPLAELVKSLAGLHQTQHQALMDLKLEQEDRFQLLVQAQEEDWRVFRSWFGWEDAPVATSSFAHVPLMKMGPQDDPEAFVDLFERTAEACGWACTQWPVRLIPLLTGEAQVAAQQLPVANLLAYDDLKRAILQRVGRTPEQHWQRFRSRELGDSGQPFVMAQQLRDACGRWLLAEECDVEGVVDLVVLEQFIARLPRGNSRWVRCHRPTSLTQAVQLAEDHLVACPGGGEPLSSLSLSPLSFPFPSLSPYSCSHDPNYMPPRAPQRGGAFQGNRSGTR</sequence>
<dbReference type="OrthoDB" id="8930638at2759"/>
<keyword evidence="3" id="KW-0675">Receptor</keyword>
<dbReference type="AlphaFoldDB" id="A0A9Q9VC12"/>
<evidence type="ECO:0000259" key="2">
    <source>
        <dbReference type="PROSITE" id="PS50804"/>
    </source>
</evidence>
<feature type="domain" description="SCAN box" evidence="2">
    <location>
        <begin position="150"/>
        <end position="226"/>
    </location>
</feature>
<dbReference type="RefSeq" id="XP_018958985.2">
    <property type="nucleotide sequence ID" value="XM_019103440.2"/>
</dbReference>
<dbReference type="Proteomes" id="UP001155660">
    <property type="component" value="Chromosome B22"/>
</dbReference>
<dbReference type="PANTHER" id="PTHR46888:SF1">
    <property type="entry name" value="RIBONUCLEASE H"/>
    <property type="match status" value="1"/>
</dbReference>
<dbReference type="PROSITE" id="PS50804">
    <property type="entry name" value="SCAN_BOX"/>
    <property type="match status" value="1"/>
</dbReference>
<protein>
    <submittedName>
        <fullName evidence="3">Neurotrophin receptor-interacting factor homolog</fullName>
    </submittedName>
</protein>
<reference evidence="3" key="1">
    <citation type="submission" date="2025-08" db="UniProtKB">
        <authorList>
            <consortium name="RefSeq"/>
        </authorList>
    </citation>
    <scope>IDENTIFICATION</scope>
    <source>
        <tissue evidence="3">Muscle</tissue>
    </source>
</reference>
<accession>A0A9Q9VC12</accession>
<dbReference type="InterPro" id="IPR003309">
    <property type="entry name" value="SCAN_dom"/>
</dbReference>
<dbReference type="KEGG" id="ccar:109089312"/>